<dbReference type="InterPro" id="IPR000683">
    <property type="entry name" value="Gfo/Idh/MocA-like_OxRdtase_N"/>
</dbReference>
<dbReference type="RefSeq" id="WP_111255056.1">
    <property type="nucleotide sequence ID" value="NZ_POTW01000026.1"/>
</dbReference>
<dbReference type="Gene3D" id="3.40.50.720">
    <property type="entry name" value="NAD(P)-binding Rossmann-like Domain"/>
    <property type="match status" value="1"/>
</dbReference>
<dbReference type="GO" id="GO:0000166">
    <property type="term" value="F:nucleotide binding"/>
    <property type="evidence" value="ECO:0007669"/>
    <property type="project" value="InterPro"/>
</dbReference>
<feature type="domain" description="Gfo/Idh/MocA-like oxidoreductase N-terminal" evidence="1">
    <location>
        <begin position="6"/>
        <end position="119"/>
    </location>
</feature>
<accession>A0A2W2CC25</accession>
<feature type="domain" description="GFO/IDH/MocA-like oxidoreductase" evidence="2">
    <location>
        <begin position="137"/>
        <end position="252"/>
    </location>
</feature>
<evidence type="ECO:0000259" key="1">
    <source>
        <dbReference type="Pfam" id="PF01408"/>
    </source>
</evidence>
<dbReference type="Pfam" id="PF01408">
    <property type="entry name" value="GFO_IDH_MocA"/>
    <property type="match status" value="1"/>
</dbReference>
<dbReference type="SUPFAM" id="SSF55347">
    <property type="entry name" value="Glyceraldehyde-3-phosphate dehydrogenase-like, C-terminal domain"/>
    <property type="match status" value="1"/>
</dbReference>
<dbReference type="PANTHER" id="PTHR43708:SF8">
    <property type="entry name" value="OXIDOREDUCTASE"/>
    <property type="match status" value="1"/>
</dbReference>
<reference evidence="3 4" key="1">
    <citation type="submission" date="2018-01" db="EMBL/GenBank/DDBJ databases">
        <title>Draft genome sequence of Jiangella sp. GTF31.</title>
        <authorList>
            <person name="Sahin N."/>
            <person name="Ay H."/>
            <person name="Saygin H."/>
        </authorList>
    </citation>
    <scope>NUCLEOTIDE SEQUENCE [LARGE SCALE GENOMIC DNA]</scope>
    <source>
        <strain evidence="3 4">GTF31</strain>
    </source>
</reference>
<dbReference type="PANTHER" id="PTHR43708">
    <property type="entry name" value="CONSERVED EXPRESSED OXIDOREDUCTASE (EUROFUNG)"/>
    <property type="match status" value="1"/>
</dbReference>
<name>A0A2W2CC25_9ACTN</name>
<evidence type="ECO:0000313" key="4">
    <source>
        <dbReference type="Proteomes" id="UP000248764"/>
    </source>
</evidence>
<dbReference type="Gene3D" id="3.30.360.10">
    <property type="entry name" value="Dihydrodipicolinate Reductase, domain 2"/>
    <property type="match status" value="1"/>
</dbReference>
<organism evidence="3 4">
    <name type="scientific">Jiangella anatolica</name>
    <dbReference type="NCBI Taxonomy" id="2670374"/>
    <lineage>
        <taxon>Bacteria</taxon>
        <taxon>Bacillati</taxon>
        <taxon>Actinomycetota</taxon>
        <taxon>Actinomycetes</taxon>
        <taxon>Jiangellales</taxon>
        <taxon>Jiangellaceae</taxon>
        <taxon>Jiangella</taxon>
    </lineage>
</organism>
<evidence type="ECO:0000259" key="2">
    <source>
        <dbReference type="Pfam" id="PF22725"/>
    </source>
</evidence>
<dbReference type="SUPFAM" id="SSF51735">
    <property type="entry name" value="NAD(P)-binding Rossmann-fold domains"/>
    <property type="match status" value="1"/>
</dbReference>
<gene>
    <name evidence="3" type="ORF">C1I92_12830</name>
</gene>
<dbReference type="InterPro" id="IPR055170">
    <property type="entry name" value="GFO_IDH_MocA-like_dom"/>
</dbReference>
<dbReference type="Proteomes" id="UP000248764">
    <property type="component" value="Unassembled WGS sequence"/>
</dbReference>
<dbReference type="EMBL" id="POTW01000026">
    <property type="protein sequence ID" value="PZF83326.1"/>
    <property type="molecule type" value="Genomic_DNA"/>
</dbReference>
<comment type="caution">
    <text evidence="3">The sequence shown here is derived from an EMBL/GenBank/DDBJ whole genome shotgun (WGS) entry which is preliminary data.</text>
</comment>
<evidence type="ECO:0000313" key="3">
    <source>
        <dbReference type="EMBL" id="PZF83326.1"/>
    </source>
</evidence>
<dbReference type="AlphaFoldDB" id="A0A2W2CC25"/>
<sequence length="329" mass="34786">MTQGVRLSIAGVGHWHAPRHVDAFVAAGATVVAVQDDDPAAARRWVTRLGCPAERSLDDLLGHDADLVLAMPRHRTAPDVIARLIAHGTPFVVEKPAAASAADLWPLVHAAEAAGRFATVPLINRYSTFWEQVGRLRADGLLDPTTVARFRIVNGSPDRYVEDDVAWVLDPAVSGGGALRNLGPHAVDAFLSLAGGEVSVVGAALSHRQHGLPVEDHAVALLRDESGLLGLVEVGYSGPDRDGTDHEWALTGAGSSVRELHDVVEVSTAAGSTTVDSPTVMQRYRIFAADVVERLRAGRPAPVPLRAACAALDVIDRIYAHGSSEGENP</sequence>
<keyword evidence="4" id="KW-1185">Reference proteome</keyword>
<dbReference type="InterPro" id="IPR051317">
    <property type="entry name" value="Gfo/Idh/MocA_oxidoreduct"/>
</dbReference>
<dbReference type="InterPro" id="IPR036291">
    <property type="entry name" value="NAD(P)-bd_dom_sf"/>
</dbReference>
<protein>
    <submittedName>
        <fullName evidence="3">Uncharacterized protein</fullName>
    </submittedName>
</protein>
<dbReference type="Pfam" id="PF22725">
    <property type="entry name" value="GFO_IDH_MocA_C3"/>
    <property type="match status" value="1"/>
</dbReference>
<proteinExistence type="predicted"/>